<feature type="region of interest" description="Disordered" evidence="1">
    <location>
        <begin position="54"/>
        <end position="133"/>
    </location>
</feature>
<sequence length="133" mass="14589">MFRTLVILGALACCAFVAGWFTIDRNEKETTIRFNRDEIREDASRAIAKGKELLEAHQNSHDQAEGESPNFVDQGQVPEGYLPPAGTVQPSYPQAYPQTYPPAPPVGGNQQATRPIPPWELPQSGQPGGARQF</sequence>
<dbReference type="EMBL" id="JASZZN010000002">
    <property type="protein sequence ID" value="MDM4014243.1"/>
    <property type="molecule type" value="Genomic_DNA"/>
</dbReference>
<gene>
    <name evidence="2" type="ORF">QTN89_02295</name>
</gene>
<dbReference type="RefSeq" id="WP_149497302.1">
    <property type="nucleotide sequence ID" value="NZ_JAJMQV010000088.1"/>
</dbReference>
<evidence type="ECO:0000313" key="3">
    <source>
        <dbReference type="Proteomes" id="UP001239462"/>
    </source>
</evidence>
<feature type="compositionally biased region" description="Low complexity" evidence="1">
    <location>
        <begin position="89"/>
        <end position="98"/>
    </location>
</feature>
<protein>
    <submittedName>
        <fullName evidence="2">Uncharacterized protein</fullName>
    </submittedName>
</protein>
<name>A0ABT7PD14_9BACT</name>
<comment type="caution">
    <text evidence="2">The sequence shown here is derived from an EMBL/GenBank/DDBJ whole genome shotgun (WGS) entry which is preliminary data.</text>
</comment>
<accession>A0ABT7PD14</accession>
<organism evidence="2 3">
    <name type="scientific">Roseiconus lacunae</name>
    <dbReference type="NCBI Taxonomy" id="2605694"/>
    <lineage>
        <taxon>Bacteria</taxon>
        <taxon>Pseudomonadati</taxon>
        <taxon>Planctomycetota</taxon>
        <taxon>Planctomycetia</taxon>
        <taxon>Pirellulales</taxon>
        <taxon>Pirellulaceae</taxon>
        <taxon>Roseiconus</taxon>
    </lineage>
</organism>
<reference evidence="2 3" key="1">
    <citation type="submission" date="2023-06" db="EMBL/GenBank/DDBJ databases">
        <title>Roseiconus lacunae JC819 isolated from Gulf of Mannar region, Tamil Nadu.</title>
        <authorList>
            <person name="Pk S."/>
            <person name="Ch S."/>
            <person name="Ch V.R."/>
        </authorList>
    </citation>
    <scope>NUCLEOTIDE SEQUENCE [LARGE SCALE GENOMIC DNA]</scope>
    <source>
        <strain evidence="2 3">JC819</strain>
    </source>
</reference>
<keyword evidence="3" id="KW-1185">Reference proteome</keyword>
<dbReference type="Proteomes" id="UP001239462">
    <property type="component" value="Unassembled WGS sequence"/>
</dbReference>
<proteinExistence type="predicted"/>
<feature type="compositionally biased region" description="Basic and acidic residues" evidence="1">
    <location>
        <begin position="54"/>
        <end position="64"/>
    </location>
</feature>
<evidence type="ECO:0000256" key="1">
    <source>
        <dbReference type="SAM" id="MobiDB-lite"/>
    </source>
</evidence>
<evidence type="ECO:0000313" key="2">
    <source>
        <dbReference type="EMBL" id="MDM4014243.1"/>
    </source>
</evidence>